<evidence type="ECO:0000259" key="1">
    <source>
        <dbReference type="Pfam" id="PF01890"/>
    </source>
</evidence>
<protein>
    <submittedName>
        <fullName evidence="2">Cobalamin (Vitamin B12) biosynthesis CbiG protein</fullName>
    </submittedName>
</protein>
<organism evidence="2 3">
    <name type="scientific">Nitratireductor pacificus pht-3B</name>
    <dbReference type="NCBI Taxonomy" id="391937"/>
    <lineage>
        <taxon>Bacteria</taxon>
        <taxon>Pseudomonadati</taxon>
        <taxon>Pseudomonadota</taxon>
        <taxon>Alphaproteobacteria</taxon>
        <taxon>Hyphomicrobiales</taxon>
        <taxon>Phyllobacteriaceae</taxon>
        <taxon>Nitratireductor</taxon>
    </lineage>
</organism>
<proteinExistence type="predicted"/>
<name>K2MB13_9HYPH</name>
<reference evidence="2 3" key="1">
    <citation type="journal article" date="2012" name="J. Bacteriol.">
        <title>Genome Sequence of Nitratireductor pacificus Type Strain pht-3B.</title>
        <authorList>
            <person name="Lai Q."/>
            <person name="Li G."/>
            <person name="Shao Z."/>
        </authorList>
    </citation>
    <scope>NUCLEOTIDE SEQUENCE [LARGE SCALE GENOMIC DNA]</scope>
    <source>
        <strain evidence="3">pht-3B</strain>
    </source>
</reference>
<dbReference type="PANTHER" id="PTHR37477">
    <property type="entry name" value="COBALT-PRECORRIN-5A HYDROLASE"/>
    <property type="match status" value="1"/>
</dbReference>
<dbReference type="EMBL" id="AMRM01000007">
    <property type="protein sequence ID" value="EKF19351.1"/>
    <property type="molecule type" value="Genomic_DNA"/>
</dbReference>
<dbReference type="PANTHER" id="PTHR37477:SF1">
    <property type="entry name" value="COBALT-PRECORRIN-5A HYDROLASE"/>
    <property type="match status" value="1"/>
</dbReference>
<dbReference type="STRING" id="391937.NA2_07664"/>
<evidence type="ECO:0000313" key="2">
    <source>
        <dbReference type="EMBL" id="EKF19351.1"/>
    </source>
</evidence>
<dbReference type="PATRIC" id="fig|391937.3.peg.1575"/>
<comment type="caution">
    <text evidence="2">The sequence shown here is derived from an EMBL/GenBank/DDBJ whole genome shotgun (WGS) entry which is preliminary data.</text>
</comment>
<dbReference type="Gene3D" id="3.30.420.180">
    <property type="entry name" value="CobE/GbiG C-terminal domain"/>
    <property type="match status" value="1"/>
</dbReference>
<dbReference type="InterPro" id="IPR002750">
    <property type="entry name" value="CobE/GbiG_C"/>
</dbReference>
<dbReference type="AlphaFoldDB" id="K2MB13"/>
<dbReference type="SUPFAM" id="SSF159664">
    <property type="entry name" value="CobE/GbiG C-terminal domain-like"/>
    <property type="match status" value="1"/>
</dbReference>
<keyword evidence="3" id="KW-1185">Reference proteome</keyword>
<gene>
    <name evidence="2" type="ORF">NA2_07664</name>
</gene>
<dbReference type="Proteomes" id="UP000006786">
    <property type="component" value="Unassembled WGS sequence"/>
</dbReference>
<dbReference type="GO" id="GO:0009236">
    <property type="term" value="P:cobalamin biosynthetic process"/>
    <property type="evidence" value="ECO:0007669"/>
    <property type="project" value="InterPro"/>
</dbReference>
<dbReference type="eggNOG" id="COG2073">
    <property type="taxonomic scope" value="Bacteria"/>
</dbReference>
<sequence length="128" mass="12850">MICAGLGSRSDVVPDTVLAAIDRALGAHGLTRAVLSALATVPRKEGEPAFREVAHRLGLPLIVPDEDALRDAAPRCLTTSSASLRATGAGSASEAAALAACGPVGRLLGPRHVHNGATCAIAITGNQP</sequence>
<dbReference type="OrthoDB" id="7308095at2"/>
<dbReference type="InterPro" id="IPR052553">
    <property type="entry name" value="CbiG_hydrolase"/>
</dbReference>
<dbReference type="RefSeq" id="WP_008595998.1">
    <property type="nucleotide sequence ID" value="NZ_AMRM01000007.1"/>
</dbReference>
<feature type="domain" description="CobE/GbiG C-terminal" evidence="1">
    <location>
        <begin position="2"/>
        <end position="122"/>
    </location>
</feature>
<dbReference type="Pfam" id="PF01890">
    <property type="entry name" value="CbiG_C"/>
    <property type="match status" value="1"/>
</dbReference>
<accession>K2MB13</accession>
<evidence type="ECO:0000313" key="3">
    <source>
        <dbReference type="Proteomes" id="UP000006786"/>
    </source>
</evidence>
<dbReference type="InterPro" id="IPR036518">
    <property type="entry name" value="CobE/GbiG_C_sf"/>
</dbReference>